<sequence>MSDIVSQLVREDLINLQVKANDKSQLLEILSDDLYQKGYVLDSFKEALIKREREFPTGLQLEEIAVAIPHTYAQHIRAPFIYINQLEAPVSFIQMGTDEEEVQVSYVIILGISKPQEQTGLLAELMEIFGNADFINQIQMVNSKKDLYNLFKTQTIIGGY</sequence>
<dbReference type="InterPro" id="IPR002178">
    <property type="entry name" value="PTS_EIIA_type-2_dom"/>
</dbReference>
<dbReference type="EMBL" id="LR594052">
    <property type="protein sequence ID" value="VTT42228.1"/>
    <property type="molecule type" value="Genomic_DNA"/>
</dbReference>
<evidence type="ECO:0000313" key="2">
    <source>
        <dbReference type="EMBL" id="VTT42228.1"/>
    </source>
</evidence>
<dbReference type="Pfam" id="PF00359">
    <property type="entry name" value="PTS_EIIA_2"/>
    <property type="match status" value="1"/>
</dbReference>
<dbReference type="PROSITE" id="PS51094">
    <property type="entry name" value="PTS_EIIA_TYPE_2"/>
    <property type="match status" value="1"/>
</dbReference>
<dbReference type="PANTHER" id="PTHR47738">
    <property type="entry name" value="PTS SYSTEM FRUCTOSE-LIKE EIIA COMPONENT-RELATED"/>
    <property type="match status" value="1"/>
</dbReference>
<dbReference type="InterPro" id="IPR051541">
    <property type="entry name" value="PTS_SugarTrans_NitroReg"/>
</dbReference>
<name>A0A4V0H2V2_STRPO</name>
<dbReference type="Proteomes" id="UP000306241">
    <property type="component" value="Chromosome"/>
</dbReference>
<gene>
    <name evidence="2" type="ORF">NCTC10924_00526</name>
</gene>
<dbReference type="Gene3D" id="3.40.930.10">
    <property type="entry name" value="Mannitol-specific EII, Chain A"/>
    <property type="match status" value="1"/>
</dbReference>
<accession>A0A4V0H2V2</accession>
<dbReference type="AlphaFoldDB" id="A0A4V0H2V2"/>
<organism evidence="2 3">
    <name type="scientific">Streptococcus porcinus</name>
    <dbReference type="NCBI Taxonomy" id="1340"/>
    <lineage>
        <taxon>Bacteria</taxon>
        <taxon>Bacillati</taxon>
        <taxon>Bacillota</taxon>
        <taxon>Bacilli</taxon>
        <taxon>Lactobacillales</taxon>
        <taxon>Streptococcaceae</taxon>
        <taxon>Streptococcus</taxon>
    </lineage>
</organism>
<dbReference type="CDD" id="cd00211">
    <property type="entry name" value="PTS_IIA_fru"/>
    <property type="match status" value="1"/>
</dbReference>
<reference evidence="2 3" key="1">
    <citation type="submission" date="2019-05" db="EMBL/GenBank/DDBJ databases">
        <authorList>
            <consortium name="Pathogen Informatics"/>
        </authorList>
    </citation>
    <scope>NUCLEOTIDE SEQUENCE [LARGE SCALE GENOMIC DNA]</scope>
    <source>
        <strain evidence="2 3">NCTC10924</strain>
    </source>
</reference>
<protein>
    <submittedName>
        <fullName evidence="2">PTS system enzyme IIA component</fullName>
    </submittedName>
</protein>
<feature type="domain" description="PTS EIIA type-2" evidence="1">
    <location>
        <begin position="7"/>
        <end position="154"/>
    </location>
</feature>
<proteinExistence type="predicted"/>
<dbReference type="PANTHER" id="PTHR47738:SF3">
    <property type="entry name" value="PHOSPHOTRANSFERASE SYSTEM MANNITOL_FRUCTOSE-SPECIFIC IIA DOMAIN CONTAINING PROTEIN"/>
    <property type="match status" value="1"/>
</dbReference>
<dbReference type="InterPro" id="IPR016152">
    <property type="entry name" value="PTrfase/Anion_transptr"/>
</dbReference>
<evidence type="ECO:0000259" key="1">
    <source>
        <dbReference type="PROSITE" id="PS51094"/>
    </source>
</evidence>
<evidence type="ECO:0000313" key="3">
    <source>
        <dbReference type="Proteomes" id="UP000306241"/>
    </source>
</evidence>
<dbReference type="SUPFAM" id="SSF55804">
    <property type="entry name" value="Phoshotransferase/anion transport protein"/>
    <property type="match status" value="1"/>
</dbReference>